<dbReference type="OrthoDB" id="8233337at2"/>
<dbReference type="Proteomes" id="UP000247476">
    <property type="component" value="Unassembled WGS sequence"/>
</dbReference>
<dbReference type="Gene3D" id="2.60.120.260">
    <property type="entry name" value="Galactose-binding domain-like"/>
    <property type="match status" value="1"/>
</dbReference>
<accession>A0A2V5K9Q0</accession>
<dbReference type="InterPro" id="IPR036514">
    <property type="entry name" value="SGNH_hydro_sf"/>
</dbReference>
<gene>
    <name evidence="2" type="ORF">DLM86_04390</name>
</gene>
<dbReference type="Pfam" id="PF13472">
    <property type="entry name" value="Lipase_GDSL_2"/>
    <property type="match status" value="1"/>
</dbReference>
<dbReference type="InterPro" id="IPR013830">
    <property type="entry name" value="SGNH_hydro"/>
</dbReference>
<dbReference type="SUPFAM" id="SSF52266">
    <property type="entry name" value="SGNH hydrolase"/>
    <property type="match status" value="1"/>
</dbReference>
<dbReference type="CDD" id="cd00229">
    <property type="entry name" value="SGNH_hydrolase"/>
    <property type="match status" value="1"/>
</dbReference>
<dbReference type="PANTHER" id="PTHR34407">
    <property type="entry name" value="EXPRESSED PROTEIN"/>
    <property type="match status" value="1"/>
</dbReference>
<reference evidence="2 3" key="1">
    <citation type="submission" date="2018-05" db="EMBL/GenBank/DDBJ databases">
        <title>Paenibacillus flagellatus sp. nov., isolated from selenium mineral soil.</title>
        <authorList>
            <person name="Dai X."/>
        </authorList>
    </citation>
    <scope>NUCLEOTIDE SEQUENCE [LARGE SCALE GENOMIC DNA]</scope>
    <source>
        <strain evidence="2 3">DXL2</strain>
    </source>
</reference>
<dbReference type="AlphaFoldDB" id="A0A2V5K9Q0"/>
<dbReference type="Gene3D" id="3.40.50.1110">
    <property type="entry name" value="SGNH hydrolase"/>
    <property type="match status" value="1"/>
</dbReference>
<protein>
    <recommendedName>
        <fullName evidence="1">SGNH hydrolase-type esterase domain-containing protein</fullName>
    </recommendedName>
</protein>
<evidence type="ECO:0000313" key="3">
    <source>
        <dbReference type="Proteomes" id="UP000247476"/>
    </source>
</evidence>
<organism evidence="2 3">
    <name type="scientific">Paenibacillus flagellatus</name>
    <dbReference type="NCBI Taxonomy" id="2211139"/>
    <lineage>
        <taxon>Bacteria</taxon>
        <taxon>Bacillati</taxon>
        <taxon>Bacillota</taxon>
        <taxon>Bacilli</taxon>
        <taxon>Bacillales</taxon>
        <taxon>Paenibacillaceae</taxon>
        <taxon>Paenibacillus</taxon>
    </lineage>
</organism>
<dbReference type="PANTHER" id="PTHR34407:SF1">
    <property type="entry name" value="SGNH HYDROLASE-TYPE ESTERASE DOMAIN-CONTAINING PROTEIN"/>
    <property type="match status" value="1"/>
</dbReference>
<sequence>MTTVNPNEKQSADYALRSGMRRFAGKLKPGGAVTVAFLGGSVTAGAGSSDGEKTSYRALTCDYLRRRFPETSFAFVNAAIGGTDSTYGAFRLREHVLAKGPIDALFVEFAVNDGGDRAESIRAMEGIVRHAKRAAPEIDLCFLYTANRPTAERYGQEGRMQSNVYHHEEVAEHYGIPSVRIAETVYRMIAAGSLRWEHISGDSVHPNDYGYSLYADCIRAFLDEALPTAAGHAAEPPAAPPERIDPFCYERGSMPEPAAAADEAAGFRTVKGWTAERTCNWSPPADIVVGDRPGDSLRFRFSGTAAGVSLLAGMDTGRLDVSIDGEPYRTIELFDEYCPKFYRPKIAMLAKGLDPGEHTVSLRVSEGRHEGSEGTAVRLLRLLVNGEAGA</sequence>
<evidence type="ECO:0000313" key="2">
    <source>
        <dbReference type="EMBL" id="PYI56231.1"/>
    </source>
</evidence>
<dbReference type="EMBL" id="QJVJ01000002">
    <property type="protein sequence ID" value="PYI56231.1"/>
    <property type="molecule type" value="Genomic_DNA"/>
</dbReference>
<comment type="caution">
    <text evidence="2">The sequence shown here is derived from an EMBL/GenBank/DDBJ whole genome shotgun (WGS) entry which is preliminary data.</text>
</comment>
<proteinExistence type="predicted"/>
<name>A0A2V5K9Q0_9BACL</name>
<dbReference type="RefSeq" id="WP_110838759.1">
    <property type="nucleotide sequence ID" value="NZ_QJVJ01000002.1"/>
</dbReference>
<keyword evidence="3" id="KW-1185">Reference proteome</keyword>
<feature type="domain" description="SGNH hydrolase-type esterase" evidence="1">
    <location>
        <begin position="37"/>
        <end position="212"/>
    </location>
</feature>
<evidence type="ECO:0000259" key="1">
    <source>
        <dbReference type="Pfam" id="PF13472"/>
    </source>
</evidence>